<organism evidence="6 7">
    <name type="scientific">Chloropicon primus</name>
    <dbReference type="NCBI Taxonomy" id="1764295"/>
    <lineage>
        <taxon>Eukaryota</taxon>
        <taxon>Viridiplantae</taxon>
        <taxon>Chlorophyta</taxon>
        <taxon>Chloropicophyceae</taxon>
        <taxon>Chloropicales</taxon>
        <taxon>Chloropicaceae</taxon>
        <taxon>Chloropicon</taxon>
    </lineage>
</organism>
<comment type="similarity">
    <text evidence="1">Belongs to the bacterial solute-binding protein 5 family.</text>
</comment>
<dbReference type="Pfam" id="PF00496">
    <property type="entry name" value="SBP_bac_5"/>
    <property type="match status" value="1"/>
</dbReference>
<keyword evidence="7" id="KW-1185">Reference proteome</keyword>
<accession>A0A5B8MTP6</accession>
<dbReference type="OrthoDB" id="37683at2759"/>
<gene>
    <name evidence="6" type="ORF">A3770_11p62790</name>
</gene>
<proteinExistence type="inferred from homology"/>
<dbReference type="Gene3D" id="3.40.190.10">
    <property type="entry name" value="Periplasmic binding protein-like II"/>
    <property type="match status" value="1"/>
</dbReference>
<dbReference type="EMBL" id="CP031044">
    <property type="protein sequence ID" value="QDZ23761.1"/>
    <property type="molecule type" value="Genomic_DNA"/>
</dbReference>
<name>A0A5B8MTP6_9CHLO</name>
<keyword evidence="2" id="KW-0813">Transport</keyword>
<dbReference type="Proteomes" id="UP000316726">
    <property type="component" value="Chromosome 11"/>
</dbReference>
<protein>
    <recommendedName>
        <fullName evidence="5">Solute-binding protein family 5 domain-containing protein</fullName>
    </recommendedName>
</protein>
<feature type="chain" id="PRO_5022760286" description="Solute-binding protein family 5 domain-containing protein" evidence="4">
    <location>
        <begin position="25"/>
        <end position="579"/>
    </location>
</feature>
<dbReference type="GO" id="GO:1904680">
    <property type="term" value="F:peptide transmembrane transporter activity"/>
    <property type="evidence" value="ECO:0007669"/>
    <property type="project" value="TreeGrafter"/>
</dbReference>
<reference evidence="6 7" key="1">
    <citation type="submission" date="2018-07" db="EMBL/GenBank/DDBJ databases">
        <title>The complete nuclear genome of the prasinophyte Chloropicon primus (CCMP1205).</title>
        <authorList>
            <person name="Pombert J.-F."/>
            <person name="Otis C."/>
            <person name="Turmel M."/>
            <person name="Lemieux C."/>
        </authorList>
    </citation>
    <scope>NUCLEOTIDE SEQUENCE [LARGE SCALE GENOMIC DNA]</scope>
    <source>
        <strain evidence="6 7">CCMP1205</strain>
    </source>
</reference>
<evidence type="ECO:0000256" key="3">
    <source>
        <dbReference type="ARBA" id="ARBA00022729"/>
    </source>
</evidence>
<dbReference type="GO" id="GO:0015833">
    <property type="term" value="P:peptide transport"/>
    <property type="evidence" value="ECO:0007669"/>
    <property type="project" value="TreeGrafter"/>
</dbReference>
<dbReference type="InterPro" id="IPR039424">
    <property type="entry name" value="SBP_5"/>
</dbReference>
<keyword evidence="3 4" id="KW-0732">Signal</keyword>
<feature type="domain" description="Solute-binding protein family 5" evidence="5">
    <location>
        <begin position="256"/>
        <end position="573"/>
    </location>
</feature>
<dbReference type="STRING" id="1764295.A0A5B8MTP6"/>
<evidence type="ECO:0000256" key="4">
    <source>
        <dbReference type="SAM" id="SignalP"/>
    </source>
</evidence>
<evidence type="ECO:0000256" key="1">
    <source>
        <dbReference type="ARBA" id="ARBA00005695"/>
    </source>
</evidence>
<dbReference type="PANTHER" id="PTHR30290">
    <property type="entry name" value="PERIPLASMIC BINDING COMPONENT OF ABC TRANSPORTER"/>
    <property type="match status" value="1"/>
</dbReference>
<evidence type="ECO:0000256" key="2">
    <source>
        <dbReference type="ARBA" id="ARBA00022448"/>
    </source>
</evidence>
<dbReference type="InterPro" id="IPR000914">
    <property type="entry name" value="SBP_5_dom"/>
</dbReference>
<evidence type="ECO:0000259" key="5">
    <source>
        <dbReference type="Pfam" id="PF00496"/>
    </source>
</evidence>
<dbReference type="Gene3D" id="3.10.105.10">
    <property type="entry name" value="Dipeptide-binding Protein, Domain 3"/>
    <property type="match status" value="2"/>
</dbReference>
<evidence type="ECO:0000313" key="7">
    <source>
        <dbReference type="Proteomes" id="UP000316726"/>
    </source>
</evidence>
<feature type="signal peptide" evidence="4">
    <location>
        <begin position="1"/>
        <end position="24"/>
    </location>
</feature>
<dbReference type="PANTHER" id="PTHR30290:SF9">
    <property type="entry name" value="OLIGOPEPTIDE-BINDING PROTEIN APPA"/>
    <property type="match status" value="1"/>
</dbReference>
<dbReference type="AlphaFoldDB" id="A0A5B8MTP6"/>
<evidence type="ECO:0000313" key="6">
    <source>
        <dbReference type="EMBL" id="QDZ23761.1"/>
    </source>
</evidence>
<dbReference type="SUPFAM" id="SSF53850">
    <property type="entry name" value="Periplasmic binding protein-like II"/>
    <property type="match status" value="2"/>
</dbReference>
<sequence>MQWQSSSVLIGLACLVLFVSGVAADGVNLENVENCKTMEVDFIVNEGDATAKAIEDDIVSDLAKVGIKVNTRLLSKDDLNEAMVNGDFNLAFSESWGAPYDPQAFAASWSTPDEAYHAALDGLEGPYTKEALSGMIQEALVKETEGEREEAWTEILEALHSQATELPFSGKRIPAVINKRLTGYIPGTQQFDYPAHTLRVLTGSKTVTVAPGAQTGLFSNETGVGRLDPHTYRPNEFFANNWVYDGLVEYGPSGTLIPALAESWTVADGDGEGQTYTFNLRKGVKFHDGAPWNCAAAKLNFDHVLAAPLVTADYHGWYALPGQIKDWKCIDDYTFVVETKGKYYPLLQELSFIRPLRMLSPNLFVGGLDSDPLTENSCHVGWGNVSDSGVTVQCAGIVGGGVSNGGTVSGTGRWIYDKTEMDGSAVKRVHFKINPDHWDAPSGQHPEELVVVHYPTHTEVKDALLDGSLDAVMGSGVLTEAEVAMLKSDHSDKLSVSLTEPIQNRIIVMNTAKAPTDSLQNRKVIIHSIDKASIIKKELAGLDEPAVSLFPKNAPYSGAHLTPLPDYDIEKARLLNCPV</sequence>